<evidence type="ECO:0000256" key="3">
    <source>
        <dbReference type="ARBA" id="ARBA00023239"/>
    </source>
</evidence>
<dbReference type="PANTHER" id="PTHR13522">
    <property type="entry name" value="U6 SNRNA PHOSPHODIESTERASE 1"/>
    <property type="match status" value="1"/>
</dbReference>
<keyword evidence="4 5" id="KW-0539">Nucleus</keyword>
<evidence type="ECO:0000256" key="4">
    <source>
        <dbReference type="ARBA" id="ARBA00023242"/>
    </source>
</evidence>
<dbReference type="GO" id="GO:0034477">
    <property type="term" value="P:U6 snRNA 3'-end processing"/>
    <property type="evidence" value="ECO:0007669"/>
    <property type="project" value="UniProtKB-UniRule"/>
</dbReference>
<feature type="active site" description="Proton donor/acceptor" evidence="5">
    <location>
        <position position="128"/>
    </location>
</feature>
<feature type="active site" description="Proton donor/acceptor" evidence="5">
    <location>
        <position position="256"/>
    </location>
</feature>
<keyword evidence="1 5" id="KW-0540">Nuclease</keyword>
<name>A0AAD9I9Z7_9PEZI</name>
<evidence type="ECO:0000313" key="8">
    <source>
        <dbReference type="Proteomes" id="UP001217918"/>
    </source>
</evidence>
<keyword evidence="8" id="KW-1185">Reference proteome</keyword>
<dbReference type="GO" id="GO:0016829">
    <property type="term" value="F:lyase activity"/>
    <property type="evidence" value="ECO:0007669"/>
    <property type="project" value="UniProtKB-KW"/>
</dbReference>
<evidence type="ECO:0000256" key="5">
    <source>
        <dbReference type="HAMAP-Rule" id="MF_03040"/>
    </source>
</evidence>
<dbReference type="HAMAP" id="MF_03040">
    <property type="entry name" value="USB1"/>
    <property type="match status" value="1"/>
</dbReference>
<dbReference type="GO" id="GO:1990838">
    <property type="term" value="F:poly(U)-specific exoribonuclease activity, producing 3' uridine cyclic phosphate ends"/>
    <property type="evidence" value="ECO:0007669"/>
    <property type="project" value="UniProtKB-UniRule"/>
</dbReference>
<dbReference type="EMBL" id="JAQQPM010000007">
    <property type="protein sequence ID" value="KAK2073826.1"/>
    <property type="molecule type" value="Genomic_DNA"/>
</dbReference>
<feature type="compositionally biased region" description="Acidic residues" evidence="6">
    <location>
        <begin position="1"/>
        <end position="10"/>
    </location>
</feature>
<comment type="similarity">
    <text evidence="5">Belongs to the 2H phosphoesterase superfamily. USB1 family.</text>
</comment>
<dbReference type="Proteomes" id="UP001217918">
    <property type="component" value="Unassembled WGS sequence"/>
</dbReference>
<feature type="region of interest" description="Disordered" evidence="6">
    <location>
        <begin position="1"/>
        <end position="44"/>
    </location>
</feature>
<dbReference type="Gene3D" id="3.90.1140.10">
    <property type="entry name" value="Cyclic phosphodiesterase"/>
    <property type="match status" value="1"/>
</dbReference>
<accession>A0AAD9I9Z7</accession>
<gene>
    <name evidence="5" type="primary">USB1</name>
    <name evidence="7" type="ORF">P8C59_008074</name>
</gene>
<evidence type="ECO:0000256" key="2">
    <source>
        <dbReference type="ARBA" id="ARBA00022801"/>
    </source>
</evidence>
<dbReference type="AlphaFoldDB" id="A0AAD9I9Z7"/>
<dbReference type="EC" id="3.1.4.-" evidence="5"/>
<comment type="subcellular location">
    <subcellularLocation>
        <location evidence="5">Nucleus</location>
    </subcellularLocation>
</comment>
<organism evidence="7 8">
    <name type="scientific">Phyllachora maydis</name>
    <dbReference type="NCBI Taxonomy" id="1825666"/>
    <lineage>
        <taxon>Eukaryota</taxon>
        <taxon>Fungi</taxon>
        <taxon>Dikarya</taxon>
        <taxon>Ascomycota</taxon>
        <taxon>Pezizomycotina</taxon>
        <taxon>Sordariomycetes</taxon>
        <taxon>Sordariomycetidae</taxon>
        <taxon>Phyllachorales</taxon>
        <taxon>Phyllachoraceae</taxon>
        <taxon>Phyllachora</taxon>
    </lineage>
</organism>
<feature type="compositionally biased region" description="Low complexity" evidence="6">
    <location>
        <begin position="24"/>
        <end position="44"/>
    </location>
</feature>
<keyword evidence="3" id="KW-0456">Lyase</keyword>
<dbReference type="InterPro" id="IPR027521">
    <property type="entry name" value="Usb1"/>
</dbReference>
<sequence>MALVDYDTDSSAEPQPPPSKKQKPTTTTTTATNPPQQQHQQQQPLTLPASFHDLYASTVKTFDDPALHQGRRRQTAHQPGRWPSHLYIEWRPAGRARAALAALLARLPPPPPAASLLASDLGVPQPLHVSLSRAVSLPAARKDAFLADVRAAVARRRGPAAFALRVRGLDWHFTEESDRAFLVLRVRGEEKEKEEEEQEGGNPNPELTELLRRLNRVARDYDLPELYNWAEKEDGRGGKMGGGERKEGDTVGHAFHISIAWSFGQPSEERQREARHAFGECLQGQEDLRDLSIRVDCIKAKIGNVITTIPLGMEATGVAP</sequence>
<evidence type="ECO:0000313" key="7">
    <source>
        <dbReference type="EMBL" id="KAK2073826.1"/>
    </source>
</evidence>
<protein>
    <recommendedName>
        <fullName evidence="5">U6 snRNA phosphodiesterase</fullName>
        <ecNumber evidence="5">3.1.4.-</ecNumber>
    </recommendedName>
</protein>
<reference evidence="7" key="1">
    <citation type="journal article" date="2023" name="Mol. Plant Microbe Interact.">
        <title>Elucidating the Obligate Nature and Biological Capacity of an Invasive Fungal Corn Pathogen.</title>
        <authorList>
            <person name="MacCready J.S."/>
            <person name="Roggenkamp E.M."/>
            <person name="Gdanetz K."/>
            <person name="Chilvers M.I."/>
        </authorList>
    </citation>
    <scope>NUCLEOTIDE SEQUENCE</scope>
    <source>
        <strain evidence="7">PM02</strain>
    </source>
</reference>
<comment type="caution">
    <text evidence="7">The sequence shown here is derived from an EMBL/GenBank/DDBJ whole genome shotgun (WGS) entry which is preliminary data.</text>
</comment>
<evidence type="ECO:0000256" key="6">
    <source>
        <dbReference type="SAM" id="MobiDB-lite"/>
    </source>
</evidence>
<comment type="function">
    <text evidence="5">Phosphodiesterase responsible for the U6 snRNA 3' end processing. Acts as an exoribonuclease (RNase) responsible for trimming the poly(U) tract of the last nucleotides in the pre-U6 snRNA molecule, leading to the formation of mature U6 snRNA.</text>
</comment>
<keyword evidence="2 5" id="KW-0378">Hydrolase</keyword>
<dbReference type="GO" id="GO:0005634">
    <property type="term" value="C:nucleus"/>
    <property type="evidence" value="ECO:0007669"/>
    <property type="project" value="UniProtKB-SubCell"/>
</dbReference>
<dbReference type="PANTHER" id="PTHR13522:SF3">
    <property type="entry name" value="U6 SNRNA PHOSPHODIESTERASE 1"/>
    <property type="match status" value="1"/>
</dbReference>
<dbReference type="Pfam" id="PF09749">
    <property type="entry name" value="HVSL"/>
    <property type="match status" value="1"/>
</dbReference>
<evidence type="ECO:0000256" key="1">
    <source>
        <dbReference type="ARBA" id="ARBA00022722"/>
    </source>
</evidence>
<proteinExistence type="inferred from homology"/>